<gene>
    <name evidence="5" type="ORF">RDB_LOCUS44635</name>
</gene>
<dbReference type="Gene3D" id="4.10.240.10">
    <property type="entry name" value="Zn(2)-C6 fungal-type DNA-binding domain"/>
    <property type="match status" value="1"/>
</dbReference>
<dbReference type="GO" id="GO:0008270">
    <property type="term" value="F:zinc ion binding"/>
    <property type="evidence" value="ECO:0007669"/>
    <property type="project" value="InterPro"/>
</dbReference>
<feature type="domain" description="Zn(2)-C6 fungal-type" evidence="4">
    <location>
        <begin position="13"/>
        <end position="41"/>
    </location>
</feature>
<dbReference type="SMART" id="SM00066">
    <property type="entry name" value="GAL4"/>
    <property type="match status" value="1"/>
</dbReference>
<evidence type="ECO:0000259" key="4">
    <source>
        <dbReference type="PROSITE" id="PS50048"/>
    </source>
</evidence>
<dbReference type="GO" id="GO:0005634">
    <property type="term" value="C:nucleus"/>
    <property type="evidence" value="ECO:0007669"/>
    <property type="project" value="UniProtKB-SubCell"/>
</dbReference>
<keyword evidence="2" id="KW-0539">Nucleus</keyword>
<dbReference type="PANTHER" id="PTHR37534">
    <property type="entry name" value="TRANSCRIPTIONAL ACTIVATOR PROTEIN UGA3"/>
    <property type="match status" value="1"/>
</dbReference>
<dbReference type="InterPro" id="IPR001138">
    <property type="entry name" value="Zn2Cys6_DnaBD"/>
</dbReference>
<dbReference type="EMBL" id="CAJMXA010000948">
    <property type="protein sequence ID" value="CAE6447366.1"/>
    <property type="molecule type" value="Genomic_DNA"/>
</dbReference>
<reference evidence="5" key="1">
    <citation type="submission" date="2021-01" db="EMBL/GenBank/DDBJ databases">
        <authorList>
            <person name="Kaushik A."/>
        </authorList>
    </citation>
    <scope>NUCLEOTIDE SEQUENCE</scope>
    <source>
        <strain evidence="5">AG6-10EEA</strain>
    </source>
</reference>
<comment type="subcellular location">
    <subcellularLocation>
        <location evidence="1">Nucleus</location>
    </subcellularLocation>
</comment>
<evidence type="ECO:0000313" key="6">
    <source>
        <dbReference type="Proteomes" id="UP000663853"/>
    </source>
</evidence>
<comment type="caution">
    <text evidence="5">The sequence shown here is derived from an EMBL/GenBank/DDBJ whole genome shotgun (WGS) entry which is preliminary data.</text>
</comment>
<dbReference type="CDD" id="cd00067">
    <property type="entry name" value="GAL4"/>
    <property type="match status" value="1"/>
</dbReference>
<evidence type="ECO:0000256" key="3">
    <source>
        <dbReference type="SAM" id="MobiDB-lite"/>
    </source>
</evidence>
<accession>A0A8H3B4P2</accession>
<proteinExistence type="predicted"/>
<feature type="region of interest" description="Disordered" evidence="3">
    <location>
        <begin position="72"/>
        <end position="112"/>
    </location>
</feature>
<evidence type="ECO:0000256" key="2">
    <source>
        <dbReference type="ARBA" id="ARBA00023242"/>
    </source>
</evidence>
<evidence type="ECO:0000256" key="1">
    <source>
        <dbReference type="ARBA" id="ARBA00004123"/>
    </source>
</evidence>
<dbReference type="AlphaFoldDB" id="A0A8H3B4P2"/>
<dbReference type="PROSITE" id="PS50048">
    <property type="entry name" value="ZN2_CY6_FUNGAL_2"/>
    <property type="match status" value="1"/>
</dbReference>
<evidence type="ECO:0000313" key="5">
    <source>
        <dbReference type="EMBL" id="CAE6447366.1"/>
    </source>
</evidence>
<dbReference type="Pfam" id="PF00172">
    <property type="entry name" value="Zn_clus"/>
    <property type="match status" value="1"/>
</dbReference>
<name>A0A8H3B4P2_9AGAM</name>
<dbReference type="PANTHER" id="PTHR37534:SF46">
    <property type="entry name" value="ZN(II)2CYS6 TRANSCRIPTION FACTOR (EUROFUNG)"/>
    <property type="match status" value="1"/>
</dbReference>
<dbReference type="PROSITE" id="PS00463">
    <property type="entry name" value="ZN2_CY6_FUNGAL_1"/>
    <property type="match status" value="1"/>
</dbReference>
<dbReference type="Proteomes" id="UP000663853">
    <property type="component" value="Unassembled WGS sequence"/>
</dbReference>
<dbReference type="GO" id="GO:0000981">
    <property type="term" value="F:DNA-binding transcription factor activity, RNA polymerase II-specific"/>
    <property type="evidence" value="ECO:0007669"/>
    <property type="project" value="InterPro"/>
</dbReference>
<dbReference type="InterPro" id="IPR036864">
    <property type="entry name" value="Zn2-C6_fun-type_DNA-bd_sf"/>
</dbReference>
<organism evidence="5 6">
    <name type="scientific">Rhizoctonia solani</name>
    <dbReference type="NCBI Taxonomy" id="456999"/>
    <lineage>
        <taxon>Eukaryota</taxon>
        <taxon>Fungi</taxon>
        <taxon>Dikarya</taxon>
        <taxon>Basidiomycota</taxon>
        <taxon>Agaricomycotina</taxon>
        <taxon>Agaricomycetes</taxon>
        <taxon>Cantharellales</taxon>
        <taxon>Ceratobasidiaceae</taxon>
        <taxon>Rhizoctonia</taxon>
    </lineage>
</organism>
<dbReference type="Pfam" id="PF11951">
    <property type="entry name" value="Fungal_trans_2"/>
    <property type="match status" value="1"/>
</dbReference>
<dbReference type="SUPFAM" id="SSF57701">
    <property type="entry name" value="Zn2/Cys6 DNA-binding domain"/>
    <property type="match status" value="1"/>
</dbReference>
<dbReference type="InterPro" id="IPR021858">
    <property type="entry name" value="Fun_TF"/>
</dbReference>
<feature type="compositionally biased region" description="Polar residues" evidence="3">
    <location>
        <begin position="75"/>
        <end position="96"/>
    </location>
</feature>
<sequence length="540" mass="61372">MKRSRRPGPTGTSCLTCKQRHKKCDQRQPTCERCEAGDFECLGYSHIQDSPPASHVVRSTRRILPKRIESEGSYLHSTSSGFQGSRTLPNNALSQKGRSKVTISPSSCPESSTSSNFNELNKFIVASGASASILQKIIGLYVGLPYSIDNLLNTLDGEWLIDAVVARVEKHMSHWYFKPTNYQERFRQGATRRLRDSKFTRWISLVGVSVTESFLEGDMSQGQLHNTWIEYIEGSIKHELALDLAPREIRDRRSAWVHVSLMRTRLTSSSDTYKLLQRTTPAFLQVVYSNPTLWPSGCDLTRIPLLNIMASESHELAIFTIIDNTYSLASGLPQQVEYDTTIYPRPGGPASHQWVHSSPIEFQLVLADINACRDKSSAARDWRDIERRLLTWGPRSGEHVFVESWMTIAWYAVQETWRLSLLVYLYLAVCDAPSDDPRIQSYVKQILQVIGTVKQRGSPDANVWFFTQYLMVGICARSEAHRRLARNRLASENETKFWLMRASDFALVLDHLWHGAAADGYPVKWSDYIHSREAVLPIVL</sequence>
<protein>
    <recommendedName>
        <fullName evidence="4">Zn(2)-C6 fungal-type domain-containing protein</fullName>
    </recommendedName>
</protein>